<dbReference type="OMA" id="MKKGFTC"/>
<gene>
    <name evidence="2" type="ORF">WN55_05821</name>
</gene>
<evidence type="ECO:0000259" key="1">
    <source>
        <dbReference type="PROSITE" id="PS50280"/>
    </source>
</evidence>
<dbReference type="Gene3D" id="1.10.220.160">
    <property type="match status" value="1"/>
</dbReference>
<name>A0A154P0F2_DUFNO</name>
<evidence type="ECO:0000313" key="3">
    <source>
        <dbReference type="Proteomes" id="UP000076502"/>
    </source>
</evidence>
<dbReference type="OrthoDB" id="5945798at2759"/>
<dbReference type="AlphaFoldDB" id="A0A154P0F2"/>
<dbReference type="Pfam" id="PF00856">
    <property type="entry name" value="SET"/>
    <property type="match status" value="1"/>
</dbReference>
<proteinExistence type="predicted"/>
<dbReference type="InterPro" id="IPR046341">
    <property type="entry name" value="SET_dom_sf"/>
</dbReference>
<dbReference type="GO" id="GO:0008757">
    <property type="term" value="F:S-adenosylmethionine-dependent methyltransferase activity"/>
    <property type="evidence" value="ECO:0007669"/>
    <property type="project" value="UniProtKB-ARBA"/>
</dbReference>
<organism evidence="2 3">
    <name type="scientific">Dufourea novaeangliae</name>
    <name type="common">Sweat bee</name>
    <dbReference type="NCBI Taxonomy" id="178035"/>
    <lineage>
        <taxon>Eukaryota</taxon>
        <taxon>Metazoa</taxon>
        <taxon>Ecdysozoa</taxon>
        <taxon>Arthropoda</taxon>
        <taxon>Hexapoda</taxon>
        <taxon>Insecta</taxon>
        <taxon>Pterygota</taxon>
        <taxon>Neoptera</taxon>
        <taxon>Endopterygota</taxon>
        <taxon>Hymenoptera</taxon>
        <taxon>Apocrita</taxon>
        <taxon>Aculeata</taxon>
        <taxon>Apoidea</taxon>
        <taxon>Anthophila</taxon>
        <taxon>Halictidae</taxon>
        <taxon>Rophitinae</taxon>
        <taxon>Dufourea</taxon>
    </lineage>
</organism>
<sequence>MSLPEVVVDPDEVKELLVSHLRTKKILRDGVQPWTVGYSRLGGRGLFATRDIKANELIFVDSPLVIGPRCVVKQHLRMCVRCYKTECPLFPCDRGCGLPVCSTRCENSPDHADRECAYLRSLVPRCGTDWSLELLPTVIPIRGLYMTEEQRKCFAAFQCDQTLTPCYEIELLQRNVTNPPSEEELKLMRRVCGAFNTNAFETVSVQDKDHSSSLRGLYPMGALQNHCCAPNTRHHFDGEQRLYVNASLPIAAGEELTMSYTSLFWDTTLRRQFLNVTKHFACACKRCSDPTEFGSRLGALLCASDHCSGNLLPRDPLNMTSPWVCDKCLMTMHNRQISSIRSGLAAIMEEALYKTPRQIYKFMQKELSIIMPANNYLIMDIKFRIISYYGRAEGVQWPDLTIAELDTKVKYCNDLLSILNTLNCGDCKKKGLILYELYCTNMEKMRRLRQQQNIRNEDAHLPVQNNENEHLLEKAMTILQNDVVAVVTFEHDKQFFKQC</sequence>
<reference evidence="2 3" key="1">
    <citation type="submission" date="2015-07" db="EMBL/GenBank/DDBJ databases">
        <title>The genome of Dufourea novaeangliae.</title>
        <authorList>
            <person name="Pan H."/>
            <person name="Kapheim K."/>
        </authorList>
    </citation>
    <scope>NUCLEOTIDE SEQUENCE [LARGE SCALE GENOMIC DNA]</scope>
    <source>
        <strain evidence="2">0120121106</strain>
        <tissue evidence="2">Whole body</tissue>
    </source>
</reference>
<keyword evidence="3" id="KW-1185">Reference proteome</keyword>
<dbReference type="GO" id="GO:0008276">
    <property type="term" value="F:protein methyltransferase activity"/>
    <property type="evidence" value="ECO:0007669"/>
    <property type="project" value="UniProtKB-ARBA"/>
</dbReference>
<dbReference type="Proteomes" id="UP000076502">
    <property type="component" value="Unassembled WGS sequence"/>
</dbReference>
<dbReference type="EMBL" id="KQ434787">
    <property type="protein sequence ID" value="KZC05302.1"/>
    <property type="molecule type" value="Genomic_DNA"/>
</dbReference>
<dbReference type="STRING" id="178035.A0A154P0F2"/>
<accession>A0A154P0F2</accession>
<dbReference type="Gene3D" id="6.10.140.2220">
    <property type="match status" value="1"/>
</dbReference>
<dbReference type="InterPro" id="IPR053010">
    <property type="entry name" value="SET_SmydA-8"/>
</dbReference>
<protein>
    <submittedName>
        <fullName evidence="2">Protein msta, isoform B</fullName>
    </submittedName>
</protein>
<dbReference type="SMART" id="SM00317">
    <property type="entry name" value="SET"/>
    <property type="match status" value="1"/>
</dbReference>
<dbReference type="PANTHER" id="PTHR46455">
    <property type="entry name" value="SET AND MYND DOMAIN CONTAINING, ARTHROPOD-SPECIFIC, MEMBER 4, ISOFORM A"/>
    <property type="match status" value="1"/>
</dbReference>
<dbReference type="Gene3D" id="2.170.270.10">
    <property type="entry name" value="SET domain"/>
    <property type="match status" value="1"/>
</dbReference>
<evidence type="ECO:0000313" key="2">
    <source>
        <dbReference type="EMBL" id="KZC05302.1"/>
    </source>
</evidence>
<feature type="domain" description="SET" evidence="1">
    <location>
        <begin position="32"/>
        <end position="261"/>
    </location>
</feature>
<dbReference type="InterPro" id="IPR001214">
    <property type="entry name" value="SET_dom"/>
</dbReference>
<dbReference type="CDD" id="cd20071">
    <property type="entry name" value="SET_SMYD"/>
    <property type="match status" value="1"/>
</dbReference>
<dbReference type="GO" id="GO:0008170">
    <property type="term" value="F:N-methyltransferase activity"/>
    <property type="evidence" value="ECO:0007669"/>
    <property type="project" value="UniProtKB-ARBA"/>
</dbReference>
<dbReference type="PROSITE" id="PS50280">
    <property type="entry name" value="SET"/>
    <property type="match status" value="1"/>
</dbReference>
<dbReference type="PANTHER" id="PTHR46455:SF3">
    <property type="entry name" value="SET AND MYND DOMAIN CONTAINING, ARTHROPOD-SPECIFIC, MEMBER 9, ISOFORM A-RELATED"/>
    <property type="match status" value="1"/>
</dbReference>
<dbReference type="SUPFAM" id="SSF82199">
    <property type="entry name" value="SET domain"/>
    <property type="match status" value="1"/>
</dbReference>